<keyword evidence="2" id="KW-1185">Reference proteome</keyword>
<evidence type="ECO:0000313" key="1">
    <source>
        <dbReference type="EMBL" id="KAI8440262.1"/>
    </source>
</evidence>
<reference evidence="1 2" key="1">
    <citation type="journal article" date="2022" name="Genome Biol. Evol.">
        <title>The Spruce Budworm Genome: Reconstructing the Evolutionary History of Antifreeze Proteins.</title>
        <authorList>
            <person name="Beliveau C."/>
            <person name="Gagne P."/>
            <person name="Picq S."/>
            <person name="Vernygora O."/>
            <person name="Keeling C.I."/>
            <person name="Pinkney K."/>
            <person name="Doucet D."/>
            <person name="Wen F."/>
            <person name="Johnston J.S."/>
            <person name="Maaroufi H."/>
            <person name="Boyle B."/>
            <person name="Laroche J."/>
            <person name="Dewar K."/>
            <person name="Juretic N."/>
            <person name="Blackburn G."/>
            <person name="Nisole A."/>
            <person name="Brunet B."/>
            <person name="Brandao M."/>
            <person name="Lumley L."/>
            <person name="Duan J."/>
            <person name="Quan G."/>
            <person name="Lucarotti C.J."/>
            <person name="Roe A.D."/>
            <person name="Sperling F.A.H."/>
            <person name="Levesque R.C."/>
            <person name="Cusson M."/>
        </authorList>
    </citation>
    <scope>NUCLEOTIDE SEQUENCE [LARGE SCALE GENOMIC DNA]</scope>
    <source>
        <strain evidence="1">Glfc:IPQL:Cfum</strain>
    </source>
</reference>
<dbReference type="Proteomes" id="UP001064048">
    <property type="component" value="Chromosome 2"/>
</dbReference>
<sequence length="214" mass="23996">MGKAAADYRPFVECRSMARLAADGKEIPKRKNFENRITLIGTDDSVSITDLKNAQNLSQKRELKLVKIQDVGAKTRRPVYKLMTNAEYHSEELESRKQKQTSQQNTLKGEKLLTLSTKIGEHDLMTGVKKMLKLLEKQHQVRVVIAGESGQETQSTEKIYSIIERGVKSVGKVVQKRNKGNTLRFQILPSNESSTQGGGDRLDSSPEDKEKGPL</sequence>
<comment type="caution">
    <text evidence="1">The sequence shown here is derived from an EMBL/GenBank/DDBJ whole genome shotgun (WGS) entry which is preliminary data.</text>
</comment>
<organism evidence="1 2">
    <name type="scientific">Choristoneura fumiferana</name>
    <name type="common">Spruce budworm moth</name>
    <name type="synonym">Archips fumiferana</name>
    <dbReference type="NCBI Taxonomy" id="7141"/>
    <lineage>
        <taxon>Eukaryota</taxon>
        <taxon>Metazoa</taxon>
        <taxon>Ecdysozoa</taxon>
        <taxon>Arthropoda</taxon>
        <taxon>Hexapoda</taxon>
        <taxon>Insecta</taxon>
        <taxon>Pterygota</taxon>
        <taxon>Neoptera</taxon>
        <taxon>Endopterygota</taxon>
        <taxon>Lepidoptera</taxon>
        <taxon>Glossata</taxon>
        <taxon>Ditrysia</taxon>
        <taxon>Tortricoidea</taxon>
        <taxon>Tortricidae</taxon>
        <taxon>Tortricinae</taxon>
        <taxon>Choristoneura</taxon>
    </lineage>
</organism>
<gene>
    <name evidence="1" type="ORF">MSG28_001630</name>
</gene>
<protein>
    <submittedName>
        <fullName evidence="1">Uncharacterized protein</fullName>
    </submittedName>
</protein>
<accession>A0ACC0KVD5</accession>
<evidence type="ECO:0000313" key="2">
    <source>
        <dbReference type="Proteomes" id="UP001064048"/>
    </source>
</evidence>
<name>A0ACC0KVD5_CHOFU</name>
<dbReference type="EMBL" id="CM046102">
    <property type="protein sequence ID" value="KAI8440262.1"/>
    <property type="molecule type" value="Genomic_DNA"/>
</dbReference>
<proteinExistence type="predicted"/>